<proteinExistence type="predicted"/>
<comment type="caution">
    <text evidence="1">The sequence shown here is derived from an EMBL/GenBank/DDBJ whole genome shotgun (WGS) entry which is preliminary data.</text>
</comment>
<dbReference type="AlphaFoldDB" id="A0AAW0WP98"/>
<dbReference type="Proteomes" id="UP001445076">
    <property type="component" value="Unassembled WGS sequence"/>
</dbReference>
<gene>
    <name evidence="1" type="ORF">OTU49_006210</name>
</gene>
<evidence type="ECO:0000313" key="1">
    <source>
        <dbReference type="EMBL" id="KAK8733847.1"/>
    </source>
</evidence>
<name>A0AAW0WP98_CHEQU</name>
<keyword evidence="2" id="KW-1185">Reference proteome</keyword>
<evidence type="ECO:0000313" key="2">
    <source>
        <dbReference type="Proteomes" id="UP001445076"/>
    </source>
</evidence>
<organism evidence="1 2">
    <name type="scientific">Cherax quadricarinatus</name>
    <name type="common">Australian red claw crayfish</name>
    <dbReference type="NCBI Taxonomy" id="27406"/>
    <lineage>
        <taxon>Eukaryota</taxon>
        <taxon>Metazoa</taxon>
        <taxon>Ecdysozoa</taxon>
        <taxon>Arthropoda</taxon>
        <taxon>Crustacea</taxon>
        <taxon>Multicrustacea</taxon>
        <taxon>Malacostraca</taxon>
        <taxon>Eumalacostraca</taxon>
        <taxon>Eucarida</taxon>
        <taxon>Decapoda</taxon>
        <taxon>Pleocyemata</taxon>
        <taxon>Astacidea</taxon>
        <taxon>Parastacoidea</taxon>
        <taxon>Parastacidae</taxon>
        <taxon>Cherax</taxon>
    </lineage>
</organism>
<feature type="non-terminal residue" evidence="1">
    <location>
        <position position="1"/>
    </location>
</feature>
<accession>A0AAW0WP98</accession>
<protein>
    <submittedName>
        <fullName evidence="1">Uncharacterized protein</fullName>
    </submittedName>
</protein>
<dbReference type="EMBL" id="JARKIK010000052">
    <property type="protein sequence ID" value="KAK8733847.1"/>
    <property type="molecule type" value="Genomic_DNA"/>
</dbReference>
<reference evidence="1 2" key="1">
    <citation type="journal article" date="2024" name="BMC Genomics">
        <title>Genome assembly of redclaw crayfish (Cherax quadricarinatus) provides insights into its immune adaptation and hypoxia tolerance.</title>
        <authorList>
            <person name="Liu Z."/>
            <person name="Zheng J."/>
            <person name="Li H."/>
            <person name="Fang K."/>
            <person name="Wang S."/>
            <person name="He J."/>
            <person name="Zhou D."/>
            <person name="Weng S."/>
            <person name="Chi M."/>
            <person name="Gu Z."/>
            <person name="He J."/>
            <person name="Li F."/>
            <person name="Wang M."/>
        </authorList>
    </citation>
    <scope>NUCLEOTIDE SEQUENCE [LARGE SCALE GENOMIC DNA]</scope>
    <source>
        <strain evidence="1">ZL_2023a</strain>
    </source>
</reference>
<sequence>PPPKPKKCLPITKIVTEGKLVDVLVPIYKTDVKLIVVPTTVYDTIYDTQYNVITKLLYTTLYDNYIEYDSSVAVGTRYVSVTDVQPVPAVTTVTNIKLQVVPSVVTNIKGVTVGSAKVLTDTAYFTKTITKQSVYTATQKVPFPIITTQYKVVTETKIVADTVTVTAPLKKAPPVISTIENTEVHYNPVILTTTLFTTIYATVVKQQPVPFTVVTSVCSGGEVPAVASDVSPLAVRSNLDVGAAGIGGEIGGAGIGIGTGEVGIGGIGIGAGIGAGTGLGVGGTDIKEIPLFSSQGAVSGNSYASYDN</sequence>